<sequence>MQICHTQPHLVPPMRLVVYDDLPSPGPPPRRASSIPSWVAEGSRSLASRASNRASVAFRRKSAAPAPLRISAPSDFRRVPTFSLQPDDSAFRPLELSFNTPKNSLPNLLHIFDDIQLNDERQRQGSLGLNRPPRALSSPVDVNPLRFSRPGSHHPSSSFQLPRKPVGSGSRRSSLATLEQLLDRQSIPIASPLIPHFSLRSSAVTGLTASVISPLPSRLDFPGAGGADIPVNQQRPVTATTTTTSSRVPHTPHLLDRPIPTDDQPIPPQSHHPPTTPLDTRPPTTTSSESTLQRTPPRAGRVTQWLFQTSPKPFALSSWKPPQAAHLVNPFRVRSRTLSGSTAVSAQSSMTAATTAAGPPVRTSTSSSFAPGSSALAKELDLTPSMSFSRPLPSSAHPSDERTYPTIYEGQPQKHHEYEDLAHSYYGNYRHSAVGVAF</sequence>
<feature type="compositionally biased region" description="Low complexity" evidence="1">
    <location>
        <begin position="342"/>
        <end position="357"/>
    </location>
</feature>
<evidence type="ECO:0000313" key="3">
    <source>
        <dbReference type="Proteomes" id="UP000452235"/>
    </source>
</evidence>
<comment type="caution">
    <text evidence="2">The sequence shown here is derived from an EMBL/GenBank/DDBJ whole genome shotgun (WGS) entry which is preliminary data.</text>
</comment>
<gene>
    <name evidence="2" type="ORF">ATEIFO6365_0001052700</name>
</gene>
<accession>A0A5M3YLM9</accession>
<protein>
    <submittedName>
        <fullName evidence="2">Uncharacterized protein</fullName>
    </submittedName>
</protein>
<proteinExistence type="predicted"/>
<feature type="compositionally biased region" description="Low complexity" evidence="1">
    <location>
        <begin position="277"/>
        <end position="291"/>
    </location>
</feature>
<dbReference type="VEuPathDB" id="FungiDB:ATEG_01324"/>
<dbReference type="OrthoDB" id="3595619at2759"/>
<reference evidence="2 3" key="1">
    <citation type="submission" date="2020-01" db="EMBL/GenBank/DDBJ databases">
        <title>Aspergillus terreus IFO 6365 whole genome shotgun sequence.</title>
        <authorList>
            <person name="Kanamasa S."/>
            <person name="Takahashi H."/>
        </authorList>
    </citation>
    <scope>NUCLEOTIDE SEQUENCE [LARGE SCALE GENOMIC DNA]</scope>
    <source>
        <strain evidence="2 3">IFO 6365</strain>
    </source>
</reference>
<feature type="region of interest" description="Disordered" evidence="1">
    <location>
        <begin position="342"/>
        <end position="372"/>
    </location>
</feature>
<keyword evidence="3" id="KW-1185">Reference proteome</keyword>
<feature type="compositionally biased region" description="Low complexity" evidence="1">
    <location>
        <begin position="235"/>
        <end position="252"/>
    </location>
</feature>
<organism evidence="2 3">
    <name type="scientific">Aspergillus terreus</name>
    <dbReference type="NCBI Taxonomy" id="33178"/>
    <lineage>
        <taxon>Eukaryota</taxon>
        <taxon>Fungi</taxon>
        <taxon>Dikarya</taxon>
        <taxon>Ascomycota</taxon>
        <taxon>Pezizomycotina</taxon>
        <taxon>Eurotiomycetes</taxon>
        <taxon>Eurotiomycetidae</taxon>
        <taxon>Eurotiales</taxon>
        <taxon>Aspergillaceae</taxon>
        <taxon>Aspergillus</taxon>
        <taxon>Aspergillus subgen. Circumdati</taxon>
    </lineage>
</organism>
<dbReference type="EMBL" id="BLJY01000001">
    <property type="protein sequence ID" value="GFF12304.1"/>
    <property type="molecule type" value="Genomic_DNA"/>
</dbReference>
<evidence type="ECO:0000313" key="2">
    <source>
        <dbReference type="EMBL" id="GFF12304.1"/>
    </source>
</evidence>
<name>A0A5M3YLM9_ASPTE</name>
<feature type="region of interest" description="Disordered" evidence="1">
    <location>
        <begin position="224"/>
        <end position="301"/>
    </location>
</feature>
<dbReference type="AlphaFoldDB" id="A0A5M3YLM9"/>
<feature type="region of interest" description="Disordered" evidence="1">
    <location>
        <begin position="125"/>
        <end position="172"/>
    </location>
</feature>
<feature type="compositionally biased region" description="Pro residues" evidence="1">
    <location>
        <begin position="265"/>
        <end position="276"/>
    </location>
</feature>
<dbReference type="Proteomes" id="UP000452235">
    <property type="component" value="Unassembled WGS sequence"/>
</dbReference>
<evidence type="ECO:0000256" key="1">
    <source>
        <dbReference type="SAM" id="MobiDB-lite"/>
    </source>
</evidence>